<dbReference type="InterPro" id="IPR052374">
    <property type="entry name" value="SERAC1"/>
</dbReference>
<keyword evidence="8" id="KW-1185">Reference proteome</keyword>
<keyword evidence="6" id="KW-0472">Membrane</keyword>
<dbReference type="AlphaFoldDB" id="A0A6A6H8P0"/>
<evidence type="ECO:0000256" key="2">
    <source>
        <dbReference type="ARBA" id="ARBA00004240"/>
    </source>
</evidence>
<dbReference type="PANTHER" id="PTHR48182:SF2">
    <property type="entry name" value="PROTEIN SERAC1"/>
    <property type="match status" value="1"/>
</dbReference>
<evidence type="ECO:0000313" key="7">
    <source>
        <dbReference type="EMBL" id="KAF2234249.1"/>
    </source>
</evidence>
<comment type="subcellular location">
    <subcellularLocation>
        <location evidence="2">Endoplasmic reticulum</location>
    </subcellularLocation>
    <subcellularLocation>
        <location evidence="3">Membrane</location>
    </subcellularLocation>
    <subcellularLocation>
        <location evidence="1">Mitochondrion</location>
    </subcellularLocation>
</comment>
<organism evidence="7 8">
    <name type="scientific">Viridothelium virens</name>
    <name type="common">Speckled blister lichen</name>
    <name type="synonym">Trypethelium virens</name>
    <dbReference type="NCBI Taxonomy" id="1048519"/>
    <lineage>
        <taxon>Eukaryota</taxon>
        <taxon>Fungi</taxon>
        <taxon>Dikarya</taxon>
        <taxon>Ascomycota</taxon>
        <taxon>Pezizomycotina</taxon>
        <taxon>Dothideomycetes</taxon>
        <taxon>Dothideomycetes incertae sedis</taxon>
        <taxon>Trypetheliales</taxon>
        <taxon>Trypetheliaceae</taxon>
        <taxon>Viridothelium</taxon>
    </lineage>
</organism>
<evidence type="ECO:0000256" key="6">
    <source>
        <dbReference type="ARBA" id="ARBA00023136"/>
    </source>
</evidence>
<evidence type="ECO:0000256" key="5">
    <source>
        <dbReference type="ARBA" id="ARBA00023128"/>
    </source>
</evidence>
<feature type="non-terminal residue" evidence="7">
    <location>
        <position position="1"/>
    </location>
</feature>
<accession>A0A6A6H8P0</accession>
<feature type="non-terminal residue" evidence="7">
    <location>
        <position position="115"/>
    </location>
</feature>
<evidence type="ECO:0000313" key="8">
    <source>
        <dbReference type="Proteomes" id="UP000800092"/>
    </source>
</evidence>
<dbReference type="SUPFAM" id="SSF53474">
    <property type="entry name" value="alpha/beta-Hydrolases"/>
    <property type="match status" value="1"/>
</dbReference>
<sequence length="115" mass="12889">DDNFYGLTPLNSPEEPILADVIAVTGLAGHAFGSWACSPHQMWLRDFLPKDLKNIRVLIYGYNSQLRAAHSRSLLGDHVRMFKQRLLTLSPSARVQHRPIIFVGHSLGCLLIKKA</sequence>
<proteinExistence type="predicted"/>
<dbReference type="OrthoDB" id="5086500at2759"/>
<keyword evidence="4" id="KW-0256">Endoplasmic reticulum</keyword>
<dbReference type="GO" id="GO:0005783">
    <property type="term" value="C:endoplasmic reticulum"/>
    <property type="evidence" value="ECO:0007669"/>
    <property type="project" value="UniProtKB-SubCell"/>
</dbReference>
<dbReference type="InterPro" id="IPR029058">
    <property type="entry name" value="AB_hydrolase_fold"/>
</dbReference>
<dbReference type="GO" id="GO:0005739">
    <property type="term" value="C:mitochondrion"/>
    <property type="evidence" value="ECO:0007669"/>
    <property type="project" value="UniProtKB-SubCell"/>
</dbReference>
<gene>
    <name evidence="7" type="ORF">EV356DRAFT_415225</name>
</gene>
<dbReference type="PANTHER" id="PTHR48182">
    <property type="entry name" value="PROTEIN SERAC1"/>
    <property type="match status" value="1"/>
</dbReference>
<keyword evidence="5" id="KW-0496">Mitochondrion</keyword>
<evidence type="ECO:0000256" key="1">
    <source>
        <dbReference type="ARBA" id="ARBA00004173"/>
    </source>
</evidence>
<evidence type="ECO:0000256" key="4">
    <source>
        <dbReference type="ARBA" id="ARBA00022824"/>
    </source>
</evidence>
<reference evidence="7" key="1">
    <citation type="journal article" date="2020" name="Stud. Mycol.">
        <title>101 Dothideomycetes genomes: a test case for predicting lifestyles and emergence of pathogens.</title>
        <authorList>
            <person name="Haridas S."/>
            <person name="Albert R."/>
            <person name="Binder M."/>
            <person name="Bloem J."/>
            <person name="Labutti K."/>
            <person name="Salamov A."/>
            <person name="Andreopoulos B."/>
            <person name="Baker S."/>
            <person name="Barry K."/>
            <person name="Bills G."/>
            <person name="Bluhm B."/>
            <person name="Cannon C."/>
            <person name="Castanera R."/>
            <person name="Culley D."/>
            <person name="Daum C."/>
            <person name="Ezra D."/>
            <person name="Gonzalez J."/>
            <person name="Henrissat B."/>
            <person name="Kuo A."/>
            <person name="Liang C."/>
            <person name="Lipzen A."/>
            <person name="Lutzoni F."/>
            <person name="Magnuson J."/>
            <person name="Mondo S."/>
            <person name="Nolan M."/>
            <person name="Ohm R."/>
            <person name="Pangilinan J."/>
            <person name="Park H.-J."/>
            <person name="Ramirez L."/>
            <person name="Alfaro M."/>
            <person name="Sun H."/>
            <person name="Tritt A."/>
            <person name="Yoshinaga Y."/>
            <person name="Zwiers L.-H."/>
            <person name="Turgeon B."/>
            <person name="Goodwin S."/>
            <person name="Spatafora J."/>
            <person name="Crous P."/>
            <person name="Grigoriev I."/>
        </authorList>
    </citation>
    <scope>NUCLEOTIDE SEQUENCE</scope>
    <source>
        <strain evidence="7">Tuck. ex Michener</strain>
    </source>
</reference>
<evidence type="ECO:0008006" key="9">
    <source>
        <dbReference type="Google" id="ProtNLM"/>
    </source>
</evidence>
<dbReference type="Proteomes" id="UP000800092">
    <property type="component" value="Unassembled WGS sequence"/>
</dbReference>
<name>A0A6A6H8P0_VIRVR</name>
<protein>
    <recommendedName>
        <fullName evidence="9">DUF676 domain-containing protein</fullName>
    </recommendedName>
</protein>
<dbReference type="GO" id="GO:0016020">
    <property type="term" value="C:membrane"/>
    <property type="evidence" value="ECO:0007669"/>
    <property type="project" value="UniProtKB-SubCell"/>
</dbReference>
<dbReference type="EMBL" id="ML991800">
    <property type="protein sequence ID" value="KAF2234249.1"/>
    <property type="molecule type" value="Genomic_DNA"/>
</dbReference>
<evidence type="ECO:0000256" key="3">
    <source>
        <dbReference type="ARBA" id="ARBA00004370"/>
    </source>
</evidence>